<feature type="compositionally biased region" description="Basic residues" evidence="1">
    <location>
        <begin position="417"/>
        <end position="443"/>
    </location>
</feature>
<dbReference type="PANTHER" id="PTHR30386">
    <property type="entry name" value="MEMBRANE FUSION SUBUNIT OF EMRAB-TOLC MULTIDRUG EFFLUX PUMP"/>
    <property type="match status" value="1"/>
</dbReference>
<name>A0A699GF22_TANCI</name>
<feature type="transmembrane region" description="Helical" evidence="2">
    <location>
        <begin position="32"/>
        <end position="50"/>
    </location>
</feature>
<feature type="compositionally biased region" description="Basic and acidic residues" evidence="1">
    <location>
        <begin position="1003"/>
        <end position="1019"/>
    </location>
</feature>
<dbReference type="Pfam" id="PF25917">
    <property type="entry name" value="BSH_RND"/>
    <property type="match status" value="1"/>
</dbReference>
<feature type="compositionally biased region" description="Low complexity" evidence="1">
    <location>
        <begin position="1203"/>
        <end position="1214"/>
    </location>
</feature>
<feature type="region of interest" description="Disordered" evidence="1">
    <location>
        <begin position="198"/>
        <end position="296"/>
    </location>
</feature>
<feature type="region of interest" description="Disordered" evidence="1">
    <location>
        <begin position="395"/>
        <end position="473"/>
    </location>
</feature>
<keyword evidence="2" id="KW-1133">Transmembrane helix</keyword>
<sequence length="1426" mass="150986">MDVYAPQVWQPHERPTLPGSPSNPHHSFPRRIAFFVIGFIVAITGGLVAAGRLCDDQRLHEPAPGEIPPAVRLAPVFRIIPGAVRAGHRGPPVRARPGVRHCGACRARHDRRRAHHPRPVLRAAGFPGQVPRQGRGAGDRLFAAGHADGAPVFVRPDGNRRVAGPVFFRTGTGAAVAGLRGVPETAVRRSYQGFRKDGLPHLRPVRSGRGAAVGRAGAGAHPSADQHALAHHRRHDAPGLVGAADPHRAVGGQRHRGLSANAGPQQRPDAGAVVGGDGRRRAGHAGERGHHHAGAHSRAADVFAGGDGHRRVHGFACDQSHAAGQYVYQPVLAGFWRRVLHRPHVRLRLCRSGGHAPEPGQFFGHVLDHANAGQPAGQRPGGHVPGAARKIPFQHAQRTSDPARSAGVRPHPERGRGLRVRAGRPVHPQRRRRGGAGRGRHARGQYPRLQRRVPDDLRDRGAHPGVDAGPLPVEHLPVVPPAMAAQRANPHRCGLPYQFRIPLNLMSTNTPDNQTPSDKHVAEVAAAAATAAVASAKAAQEPNRRAQLISTLVFALVALVGVLIVLYAWRLPPFTTPIVSTENALVRGQVTLIGTQIAGYVTEVNVQDFQYVKKDELLARIDDRIYQQRYDQAAAQLAAQKAALANWAQSHRAAEAGVLLNQAVLANAQAQALRSQADLKRVDSLAEDGSLSLREQDSSRAAQAQTSAAVAQARANVDIAKQQVRTVTVNKQSLEAAVASAEAALKAARVDLDNTRIVAPEDGQLGQVTVRRGAYVNTGAQLMGLVPRQLWVIANLKETQMNHVRVGQSATFKVDALDGAQLTGQVERISPATGSEFSVLPADNATGNYVKIAQRIPCSTTPTSRPRTGPRLRSTAGPISGPITGPTTLPERGHDGPGVATDHVTTKCIAGQCIATQCMATDRAGGRAGVGRLRRHRRAAAAIDLADPGRVADTSGAGAGRRARGTRMVAGVRRSGPERAGGKSPGQQRRPARGAQPRGAVPRADRRRGSEPEAHDIGRYHAHPCAPAVVRRRAVRDQCLSGRSPGQLRDRPVGPAGRTDRRGHRHVPVGAGQCRCGGAVDRFHRRHGLPEPARAGRATGADGSDLETARAIARPGQAPVRRGLQLAPGVAAGAGRVPDHGGNRAAIKTPDFRAGECAVHSHRRQSGTGRARRGTGAAAGAARAGRPAVRAAAPSARHRARRVQPGGRQRQPAGHARPAAAVVQAHGRGRHPEPAHARFSQRPHAAVASDGRTDRADFRGRPGAAPDRFGGGPARPADRDLRKRGAQRVCGNRQRPGRHRPPERTGGAEQRTPRDGGRNPAHRPQPLPQWLRVVPGRTRRPAHAVQRGRGQPAAAHAHFDGLGGLVSGAGGRVARWRAVAINVTATRRPVIQAPAGRQAAPTVTATRRAVIPACAATTALGVVAVI</sequence>
<feature type="compositionally biased region" description="Low complexity" evidence="1">
    <location>
        <begin position="1174"/>
        <end position="1195"/>
    </location>
</feature>
<organism evidence="5">
    <name type="scientific">Tanacetum cinerariifolium</name>
    <name type="common">Dalmatian daisy</name>
    <name type="synonym">Chrysanthemum cinerariifolium</name>
    <dbReference type="NCBI Taxonomy" id="118510"/>
    <lineage>
        <taxon>Eukaryota</taxon>
        <taxon>Viridiplantae</taxon>
        <taxon>Streptophyta</taxon>
        <taxon>Embryophyta</taxon>
        <taxon>Tracheophyta</taxon>
        <taxon>Spermatophyta</taxon>
        <taxon>Magnoliopsida</taxon>
        <taxon>eudicotyledons</taxon>
        <taxon>Gunneridae</taxon>
        <taxon>Pentapetalae</taxon>
        <taxon>asterids</taxon>
        <taxon>campanulids</taxon>
        <taxon>Asterales</taxon>
        <taxon>Asteraceae</taxon>
        <taxon>Asteroideae</taxon>
        <taxon>Anthemideae</taxon>
        <taxon>Anthemidinae</taxon>
        <taxon>Tanacetum</taxon>
    </lineage>
</organism>
<gene>
    <name evidence="5" type="ORF">Tci_000452</name>
</gene>
<feature type="domain" description="Multidrug resistance protein MdtA-like barrel-sandwich hybrid" evidence="3">
    <location>
        <begin position="593"/>
        <end position="782"/>
    </location>
</feature>
<keyword evidence="2" id="KW-0472">Membrane</keyword>
<dbReference type="InterPro" id="IPR058792">
    <property type="entry name" value="Beta-barrel_RND_2"/>
</dbReference>
<evidence type="ECO:0000259" key="4">
    <source>
        <dbReference type="Pfam" id="PF25954"/>
    </source>
</evidence>
<dbReference type="Pfam" id="PF25954">
    <property type="entry name" value="Beta-barrel_RND_2"/>
    <property type="match status" value="1"/>
</dbReference>
<feature type="compositionally biased region" description="Low complexity" evidence="1">
    <location>
        <begin position="985"/>
        <end position="1002"/>
    </location>
</feature>
<comment type="caution">
    <text evidence="5">The sequence shown here is derived from an EMBL/GenBank/DDBJ whole genome shotgun (WGS) entry which is preliminary data.</text>
</comment>
<dbReference type="Gene3D" id="2.40.50.100">
    <property type="match status" value="1"/>
</dbReference>
<dbReference type="InterPro" id="IPR058625">
    <property type="entry name" value="MdtA-like_BSH"/>
</dbReference>
<dbReference type="SUPFAM" id="SSF111369">
    <property type="entry name" value="HlyD-like secretion proteins"/>
    <property type="match status" value="2"/>
</dbReference>
<feature type="transmembrane region" description="Helical" evidence="2">
    <location>
        <begin position="548"/>
        <end position="569"/>
    </location>
</feature>
<feature type="region of interest" description="Disordered" evidence="1">
    <location>
        <begin position="1038"/>
        <end position="1070"/>
    </location>
</feature>
<evidence type="ECO:0000256" key="2">
    <source>
        <dbReference type="SAM" id="Phobius"/>
    </source>
</evidence>
<feature type="region of interest" description="Disordered" evidence="1">
    <location>
        <begin position="858"/>
        <end position="898"/>
    </location>
</feature>
<feature type="compositionally biased region" description="Low complexity" evidence="1">
    <location>
        <begin position="858"/>
        <end position="875"/>
    </location>
</feature>
<feature type="compositionally biased region" description="Basic and acidic residues" evidence="1">
    <location>
        <begin position="1251"/>
        <end position="1260"/>
    </location>
</feature>
<feature type="region of interest" description="Disordered" evidence="1">
    <location>
        <begin position="949"/>
        <end position="1020"/>
    </location>
</feature>
<feature type="domain" description="CusB-like beta-barrel" evidence="4">
    <location>
        <begin position="789"/>
        <end position="833"/>
    </location>
</feature>
<keyword evidence="2" id="KW-0812">Transmembrane</keyword>
<dbReference type="PANTHER" id="PTHR30386:SF24">
    <property type="entry name" value="MULTIDRUG RESISTANCE EFFLUX PUMP"/>
    <property type="match status" value="1"/>
</dbReference>
<feature type="compositionally biased region" description="Basic and acidic residues" evidence="1">
    <location>
        <begin position="277"/>
        <end position="288"/>
    </location>
</feature>
<feature type="compositionally biased region" description="Basic residues" evidence="1">
    <location>
        <begin position="1160"/>
        <end position="1173"/>
    </location>
</feature>
<feature type="compositionally biased region" description="Low complexity" evidence="1">
    <location>
        <begin position="208"/>
        <end position="220"/>
    </location>
</feature>
<feature type="region of interest" description="Disordered" evidence="1">
    <location>
        <begin position="1156"/>
        <end position="1327"/>
    </location>
</feature>
<reference evidence="5" key="1">
    <citation type="journal article" date="2019" name="Sci. Rep.">
        <title>Draft genome of Tanacetum cinerariifolium, the natural source of mosquito coil.</title>
        <authorList>
            <person name="Yamashiro T."/>
            <person name="Shiraishi A."/>
            <person name="Satake H."/>
            <person name="Nakayama K."/>
        </authorList>
    </citation>
    <scope>NUCLEOTIDE SEQUENCE</scope>
</reference>
<evidence type="ECO:0000313" key="5">
    <source>
        <dbReference type="EMBL" id="GEU28474.1"/>
    </source>
</evidence>
<dbReference type="Gene3D" id="2.40.30.170">
    <property type="match status" value="1"/>
</dbReference>
<evidence type="ECO:0000256" key="1">
    <source>
        <dbReference type="SAM" id="MobiDB-lite"/>
    </source>
</evidence>
<dbReference type="InterPro" id="IPR050739">
    <property type="entry name" value="MFP"/>
</dbReference>
<protein>
    <submittedName>
        <fullName evidence="5">Uncharacterized protein</fullName>
    </submittedName>
</protein>
<proteinExistence type="predicted"/>
<evidence type="ECO:0000259" key="3">
    <source>
        <dbReference type="Pfam" id="PF25917"/>
    </source>
</evidence>
<dbReference type="EMBL" id="BKCJ010000007">
    <property type="protein sequence ID" value="GEU28474.1"/>
    <property type="molecule type" value="Genomic_DNA"/>
</dbReference>
<accession>A0A699GF22</accession>
<feature type="compositionally biased region" description="Basic and acidic residues" evidence="1">
    <location>
        <begin position="452"/>
        <end position="462"/>
    </location>
</feature>